<evidence type="ECO:0000313" key="2">
    <source>
        <dbReference type="EMBL" id="TNC24801.1"/>
    </source>
</evidence>
<dbReference type="SUPFAM" id="SSF53474">
    <property type="entry name" value="alpha/beta-Hydrolases"/>
    <property type="match status" value="1"/>
</dbReference>
<proteinExistence type="predicted"/>
<reference evidence="3 4" key="1">
    <citation type="submission" date="2019-05" db="EMBL/GenBank/DDBJ databases">
        <title>Mumia sp. nov., isolated from the intestinal contents of plateau pika (Ochotona curzoniae) in the Qinghai-Tibet plateau of China.</title>
        <authorList>
            <person name="Tian Z."/>
        </authorList>
    </citation>
    <scope>NUCLEOTIDE SEQUENCE [LARGE SCALE GENOMIC DNA]</scope>
    <source>
        <strain evidence="4">527</strain>
        <strain evidence="3">Z527</strain>
    </source>
</reference>
<dbReference type="InterPro" id="IPR000073">
    <property type="entry name" value="AB_hydrolase_1"/>
</dbReference>
<dbReference type="Gene3D" id="3.40.50.1820">
    <property type="entry name" value="alpha/beta hydrolase"/>
    <property type="match status" value="1"/>
</dbReference>
<evidence type="ECO:0000313" key="4">
    <source>
        <dbReference type="Proteomes" id="UP000306740"/>
    </source>
</evidence>
<dbReference type="Pfam" id="PF12697">
    <property type="entry name" value="Abhydrolase_6"/>
    <property type="match status" value="1"/>
</dbReference>
<dbReference type="PANTHER" id="PTHR43194">
    <property type="entry name" value="HYDROLASE ALPHA/BETA FOLD FAMILY"/>
    <property type="match status" value="1"/>
</dbReference>
<evidence type="ECO:0000259" key="1">
    <source>
        <dbReference type="Pfam" id="PF12697"/>
    </source>
</evidence>
<sequence>MSAPQPARGCVISADGTAIGVTRRGSGPPVVLVDGALTSSRTDPGRPLATALAPRFTVYDYDRRGRGTSADTPPYATRREVEDLAAVLAEAGPSACLFGMSSGAALALEAVAAGLPVRRLALYEPPYTGEVTGAADVRRTRNELEAVLADEERGPARYGDAVARLMTLTGMPHDMVTLVRHTPVWREYEALAPTLAYDLALLGDGIVPRRRFEAVDVPTLVLDGAASPELLRRPSRIVACVVRAAAYRSLPDQTHDVDPAVLAPVLADFFGSAAAHR</sequence>
<gene>
    <name evidence="3" type="ORF">FHE65_15090</name>
    <name evidence="2" type="ORF">FHE65_35355</name>
</gene>
<comment type="caution">
    <text evidence="3">The sequence shown here is derived from an EMBL/GenBank/DDBJ whole genome shotgun (WGS) entry which is preliminary data.</text>
</comment>
<dbReference type="InterPro" id="IPR029058">
    <property type="entry name" value="AB_hydrolase_fold"/>
</dbReference>
<dbReference type="EMBL" id="VDFR01000257">
    <property type="protein sequence ID" value="TNC24801.1"/>
    <property type="molecule type" value="Genomic_DNA"/>
</dbReference>
<dbReference type="InterPro" id="IPR050228">
    <property type="entry name" value="Carboxylesterase_BioH"/>
</dbReference>
<protein>
    <submittedName>
        <fullName evidence="3">Alpha/beta hydrolase</fullName>
    </submittedName>
</protein>
<dbReference type="OrthoDB" id="63519at2"/>
<keyword evidence="3" id="KW-0378">Hydrolase</keyword>
<dbReference type="Proteomes" id="UP000306740">
    <property type="component" value="Unassembled WGS sequence"/>
</dbReference>
<dbReference type="AlphaFoldDB" id="A0A5C4MKA5"/>
<feature type="domain" description="AB hydrolase-1" evidence="1">
    <location>
        <begin position="46"/>
        <end position="255"/>
    </location>
</feature>
<organism evidence="3 4">
    <name type="scientific">Mumia zhuanghuii</name>
    <dbReference type="NCBI Taxonomy" id="2585211"/>
    <lineage>
        <taxon>Bacteria</taxon>
        <taxon>Bacillati</taxon>
        <taxon>Actinomycetota</taxon>
        <taxon>Actinomycetes</taxon>
        <taxon>Propionibacteriales</taxon>
        <taxon>Nocardioidaceae</taxon>
        <taxon>Mumia</taxon>
    </lineage>
</organism>
<name>A0A5C4MKA5_9ACTN</name>
<dbReference type="GO" id="GO:0016787">
    <property type="term" value="F:hydrolase activity"/>
    <property type="evidence" value="ECO:0007669"/>
    <property type="project" value="UniProtKB-KW"/>
</dbReference>
<dbReference type="EMBL" id="VDFR01000069">
    <property type="protein sequence ID" value="TNC45225.1"/>
    <property type="molecule type" value="Genomic_DNA"/>
</dbReference>
<accession>A0A5C4MKA5</accession>
<evidence type="ECO:0000313" key="3">
    <source>
        <dbReference type="EMBL" id="TNC45225.1"/>
    </source>
</evidence>
<dbReference type="PANTHER" id="PTHR43194:SF2">
    <property type="entry name" value="PEROXISOMAL MEMBRANE PROTEIN LPX1"/>
    <property type="match status" value="1"/>
</dbReference>